<dbReference type="Gene3D" id="1.20.1290.10">
    <property type="entry name" value="AhpD-like"/>
    <property type="match status" value="1"/>
</dbReference>
<sequence length="233" mass="25731">MQRMPMIERENISGDLAVFYDSVAALLGRVPRFYRTISSAPWLAMCFLPINATAQRQWPGTRISGRVKELVVIKTSHVNGCEYCYAHNTALGAAAGITEDEVIALSSDEYLKSATLSDAEKAAVRWAEAMTRNTAGKDDALFAELKEHFPDGEIVEISMVCAMFNMINRLTDSLGVPIEEQAEIDLIKPSLNLDPAKVKDYVSWMAGFWPHADFDSLNRQAAEAAERPAEAAE</sequence>
<dbReference type="Pfam" id="PF02627">
    <property type="entry name" value="CMD"/>
    <property type="match status" value="1"/>
</dbReference>
<dbReference type="PANTHER" id="PTHR34846:SF5">
    <property type="entry name" value="CARBOXYMUCONOLACTONE DECARBOXYLASE-LIKE DOMAIN-CONTAINING PROTEIN"/>
    <property type="match status" value="1"/>
</dbReference>
<dbReference type="Proteomes" id="UP001148313">
    <property type="component" value="Unassembled WGS sequence"/>
</dbReference>
<dbReference type="InterPro" id="IPR029032">
    <property type="entry name" value="AhpD-like"/>
</dbReference>
<gene>
    <name evidence="2" type="ORF">OOZ53_09355</name>
</gene>
<dbReference type="SUPFAM" id="SSF69118">
    <property type="entry name" value="AhpD-like"/>
    <property type="match status" value="1"/>
</dbReference>
<reference evidence="2" key="1">
    <citation type="submission" date="2022-11" db="EMBL/GenBank/DDBJ databases">
        <title>Hoeflea poritis sp. nov., isolated from scleractinian coral Porites lutea.</title>
        <authorList>
            <person name="Zhang G."/>
            <person name="Wei Q."/>
            <person name="Cai L."/>
        </authorList>
    </citation>
    <scope>NUCLEOTIDE SEQUENCE</scope>
    <source>
        <strain evidence="2">E7-10</strain>
    </source>
</reference>
<name>A0ABT4VLG1_9HYPH</name>
<evidence type="ECO:0000313" key="3">
    <source>
        <dbReference type="Proteomes" id="UP001148313"/>
    </source>
</evidence>
<keyword evidence="3" id="KW-1185">Reference proteome</keyword>
<proteinExistence type="predicted"/>
<feature type="domain" description="Carboxymuconolactone decarboxylase-like" evidence="1">
    <location>
        <begin position="58"/>
        <end position="128"/>
    </location>
</feature>
<protein>
    <submittedName>
        <fullName evidence="2">Carboxymuconolactone decarboxylase family protein</fullName>
    </submittedName>
</protein>
<comment type="caution">
    <text evidence="2">The sequence shown here is derived from an EMBL/GenBank/DDBJ whole genome shotgun (WGS) entry which is preliminary data.</text>
</comment>
<dbReference type="InterPro" id="IPR003779">
    <property type="entry name" value="CMD-like"/>
</dbReference>
<accession>A0ABT4VLG1</accession>
<dbReference type="RefSeq" id="WP_271089204.1">
    <property type="nucleotide sequence ID" value="NZ_JAPJZH010000005.1"/>
</dbReference>
<dbReference type="PANTHER" id="PTHR34846">
    <property type="entry name" value="4-CARBOXYMUCONOLACTONE DECARBOXYLASE FAMILY PROTEIN (AFU_ORTHOLOGUE AFUA_6G11590)"/>
    <property type="match status" value="1"/>
</dbReference>
<evidence type="ECO:0000313" key="2">
    <source>
        <dbReference type="EMBL" id="MDA4845553.1"/>
    </source>
</evidence>
<organism evidence="2 3">
    <name type="scientific">Hoeflea poritis</name>
    <dbReference type="NCBI Taxonomy" id="2993659"/>
    <lineage>
        <taxon>Bacteria</taxon>
        <taxon>Pseudomonadati</taxon>
        <taxon>Pseudomonadota</taxon>
        <taxon>Alphaproteobacteria</taxon>
        <taxon>Hyphomicrobiales</taxon>
        <taxon>Rhizobiaceae</taxon>
        <taxon>Hoeflea</taxon>
    </lineage>
</organism>
<dbReference type="EMBL" id="JAPJZH010000005">
    <property type="protein sequence ID" value="MDA4845553.1"/>
    <property type="molecule type" value="Genomic_DNA"/>
</dbReference>
<evidence type="ECO:0000259" key="1">
    <source>
        <dbReference type="Pfam" id="PF02627"/>
    </source>
</evidence>